<evidence type="ECO:0000256" key="2">
    <source>
        <dbReference type="ARBA" id="ARBA00023320"/>
    </source>
</evidence>
<gene>
    <name evidence="4" type="ORF">TCAL_10606</name>
</gene>
<comment type="caution">
    <text evidence="4">The sequence shown here is derived from an EMBL/GenBank/DDBJ whole genome shotgun (WGS) entry which is preliminary data.</text>
</comment>
<evidence type="ECO:0000256" key="1">
    <source>
        <dbReference type="ARBA" id="ARBA00022815"/>
    </source>
</evidence>
<name>A0A553P371_TIGCA</name>
<dbReference type="Proteomes" id="UP000318571">
    <property type="component" value="Chromosome 7"/>
</dbReference>
<keyword evidence="5" id="KW-1185">Reference proteome</keyword>
<evidence type="ECO:0000313" key="5">
    <source>
        <dbReference type="Proteomes" id="UP000318571"/>
    </source>
</evidence>
<protein>
    <submittedName>
        <fullName evidence="4">Uncharacterized protein</fullName>
    </submittedName>
</protein>
<keyword evidence="2" id="KW-0527">Neuropeptide</keyword>
<dbReference type="EMBL" id="VCGU01000008">
    <property type="protein sequence ID" value="TRY72146.1"/>
    <property type="molecule type" value="Genomic_DNA"/>
</dbReference>
<dbReference type="GO" id="GO:0007218">
    <property type="term" value="P:neuropeptide signaling pathway"/>
    <property type="evidence" value="ECO:0007669"/>
    <property type="project" value="UniProtKB-KW"/>
</dbReference>
<reference evidence="4 5" key="1">
    <citation type="journal article" date="2018" name="Nat. Ecol. Evol.">
        <title>Genomic signatures of mitonuclear coevolution across populations of Tigriopus californicus.</title>
        <authorList>
            <person name="Barreto F.S."/>
            <person name="Watson E.T."/>
            <person name="Lima T.G."/>
            <person name="Willett C.S."/>
            <person name="Edmands S."/>
            <person name="Li W."/>
            <person name="Burton R.S."/>
        </authorList>
    </citation>
    <scope>NUCLEOTIDE SEQUENCE [LARGE SCALE GENOMIC DNA]</scope>
    <source>
        <strain evidence="4 5">San Diego</strain>
    </source>
</reference>
<dbReference type="Pfam" id="PF08259">
    <property type="entry name" value="Periviscerokin"/>
    <property type="match status" value="3"/>
</dbReference>
<organism evidence="4 5">
    <name type="scientific">Tigriopus californicus</name>
    <name type="common">Marine copepod</name>
    <dbReference type="NCBI Taxonomy" id="6832"/>
    <lineage>
        <taxon>Eukaryota</taxon>
        <taxon>Metazoa</taxon>
        <taxon>Ecdysozoa</taxon>
        <taxon>Arthropoda</taxon>
        <taxon>Crustacea</taxon>
        <taxon>Multicrustacea</taxon>
        <taxon>Hexanauplia</taxon>
        <taxon>Copepoda</taxon>
        <taxon>Harpacticoida</taxon>
        <taxon>Harpacticidae</taxon>
        <taxon>Tigriopus</taxon>
    </lineage>
</organism>
<feature type="compositionally biased region" description="Low complexity" evidence="3">
    <location>
        <begin position="60"/>
        <end position="72"/>
    </location>
</feature>
<feature type="region of interest" description="Disordered" evidence="3">
    <location>
        <begin position="60"/>
        <end position="80"/>
    </location>
</feature>
<accession>A0A553P371</accession>
<evidence type="ECO:0000313" key="4">
    <source>
        <dbReference type="EMBL" id="TRY72146.1"/>
    </source>
</evidence>
<proteinExistence type="predicted"/>
<keyword evidence="1" id="KW-0027">Amidation</keyword>
<sequence length="410" mass="45040">MKSTLSLSYKSWLALRNPQVLVLLAFAVLTIVSHSATAMTMDPLKRARVSSSSLIPFPRVGRSVSSNGGNSPQGAHSDNRLYFGQKRTGKSSLIPFPRVGRSGSNTWEVDTETLGAASIHESKRQKLIPFPRVGKRQGLIPFPRTGKRSLEMGPYSVNGFSSDFGGQAEDLLIPSILQRLANRKTMSSSHEDDSDLTASVAPHSTELYYNTASVLHAKRNAPNLSDKDLSGGQVPLGWPQSTHKLYDWIDSLMDSYTNKLSYKLNGKSRLSKKAEKAMTGLVAFGDSYPRADRSQIPLPYPRIGKRTLLTPAIPMARMGRNPMIPQARFGRNDMNNPMIPMARLGRGGPMIPMARLGRGTPIIPVARMGRSGSFDNSLREDEGRNESMDAYDTFLDDYDGDYVVQNGGAF</sequence>
<dbReference type="InterPro" id="IPR013231">
    <property type="entry name" value="Periviscerokinin"/>
</dbReference>
<dbReference type="AlphaFoldDB" id="A0A553P371"/>
<evidence type="ECO:0000256" key="3">
    <source>
        <dbReference type="SAM" id="MobiDB-lite"/>
    </source>
</evidence>